<dbReference type="Proteomes" id="UP000264702">
    <property type="component" value="Unassembled WGS sequence"/>
</dbReference>
<evidence type="ECO:0000313" key="2">
    <source>
        <dbReference type="Proteomes" id="UP000264702"/>
    </source>
</evidence>
<gene>
    <name evidence="1" type="ORF">D0Y96_11535</name>
</gene>
<proteinExistence type="predicted"/>
<dbReference type="RefSeq" id="WP_117300023.1">
    <property type="nucleotide sequence ID" value="NZ_QVQT02000004.1"/>
</dbReference>
<dbReference type="OrthoDB" id="119136at2"/>
<dbReference type="AlphaFoldDB" id="A0A372IMC4"/>
<comment type="caution">
    <text evidence="1">The sequence shown here is derived from an EMBL/GenBank/DDBJ whole genome shotgun (WGS) entry which is preliminary data.</text>
</comment>
<keyword evidence="2" id="KW-1185">Reference proteome</keyword>
<protein>
    <recommendedName>
        <fullName evidence="3">DUF3806 domain-containing protein</fullName>
    </recommendedName>
</protein>
<dbReference type="EMBL" id="QVQT01000004">
    <property type="protein sequence ID" value="RFU16054.1"/>
    <property type="molecule type" value="Genomic_DNA"/>
</dbReference>
<evidence type="ECO:0008006" key="3">
    <source>
        <dbReference type="Google" id="ProtNLM"/>
    </source>
</evidence>
<reference evidence="1 2" key="1">
    <citation type="submission" date="2018-08" db="EMBL/GenBank/DDBJ databases">
        <title>Acidipila sp. 4G-K13, an acidobacterium isolated from forest soil.</title>
        <authorList>
            <person name="Gao Z.-H."/>
            <person name="Qiu L.-H."/>
        </authorList>
    </citation>
    <scope>NUCLEOTIDE SEQUENCE [LARGE SCALE GENOMIC DNA]</scope>
    <source>
        <strain evidence="1 2">4G-K13</strain>
    </source>
</reference>
<organism evidence="1 2">
    <name type="scientific">Paracidobacterium acidisoli</name>
    <dbReference type="NCBI Taxonomy" id="2303751"/>
    <lineage>
        <taxon>Bacteria</taxon>
        <taxon>Pseudomonadati</taxon>
        <taxon>Acidobacteriota</taxon>
        <taxon>Terriglobia</taxon>
        <taxon>Terriglobales</taxon>
        <taxon>Acidobacteriaceae</taxon>
        <taxon>Paracidobacterium</taxon>
    </lineage>
</organism>
<evidence type="ECO:0000313" key="1">
    <source>
        <dbReference type="EMBL" id="RFU16054.1"/>
    </source>
</evidence>
<sequence>MSGRDVTAGRTFNSLGAMMQAWADEAVRVAQEEYGMELDYAEESVAKLDTVLAARIPVAADRLDRETRMWGGYFGEIFRRRYDAEWIMAMYPNKEGRNEMAMPALDVDGSQVYPLLKVDRRLTMGPAEELNGFFVRVTKALDGRTQKS</sequence>
<name>A0A372IMC4_9BACT</name>
<accession>A0A372IMC4</accession>